<keyword evidence="6" id="KW-1006">Bacterial flagellum protein export</keyword>
<keyword evidence="8" id="KW-0966">Cell projection</keyword>
<keyword evidence="8" id="KW-0969">Cilium</keyword>
<protein>
    <submittedName>
        <fullName evidence="8">Flagellar assembly protein FliH</fullName>
    </submittedName>
</protein>
<evidence type="ECO:0000256" key="3">
    <source>
        <dbReference type="ARBA" id="ARBA00022448"/>
    </source>
</evidence>
<dbReference type="InterPro" id="IPR018035">
    <property type="entry name" value="Flagellar_FliH/T3SS_HrpE"/>
</dbReference>
<evidence type="ECO:0000313" key="9">
    <source>
        <dbReference type="Proteomes" id="UP000018895"/>
    </source>
</evidence>
<evidence type="ECO:0000256" key="2">
    <source>
        <dbReference type="ARBA" id="ARBA00006602"/>
    </source>
</evidence>
<proteinExistence type="inferred from homology"/>
<accession>W4QB56</accession>
<evidence type="ECO:0000256" key="4">
    <source>
        <dbReference type="ARBA" id="ARBA00022795"/>
    </source>
</evidence>
<evidence type="ECO:0000313" key="8">
    <source>
        <dbReference type="EMBL" id="GAE29245.1"/>
    </source>
</evidence>
<keyword evidence="9" id="KW-1185">Reference proteome</keyword>
<feature type="domain" description="Flagellar assembly protein FliH/Type III secretion system HrpE" evidence="7">
    <location>
        <begin position="3"/>
        <end position="77"/>
    </location>
</feature>
<name>W4QB56_9BACI</name>
<dbReference type="GO" id="GO:0044781">
    <property type="term" value="P:bacterial-type flagellum organization"/>
    <property type="evidence" value="ECO:0007669"/>
    <property type="project" value="UniProtKB-KW"/>
</dbReference>
<dbReference type="GO" id="GO:0005829">
    <property type="term" value="C:cytosol"/>
    <property type="evidence" value="ECO:0007669"/>
    <property type="project" value="TreeGrafter"/>
</dbReference>
<dbReference type="PANTHER" id="PTHR34982:SF1">
    <property type="entry name" value="FLAGELLAR ASSEMBLY PROTEIN FLIH"/>
    <property type="match status" value="1"/>
</dbReference>
<keyword evidence="5" id="KW-0653">Protein transport</keyword>
<comment type="caution">
    <text evidence="8">The sequence shown here is derived from an EMBL/GenBank/DDBJ whole genome shotgun (WGS) entry which is preliminary data.</text>
</comment>
<organism evidence="8 9">
    <name type="scientific">Halalkalibacter hemicellulosilyticusJCM 9152</name>
    <dbReference type="NCBI Taxonomy" id="1236971"/>
    <lineage>
        <taxon>Bacteria</taxon>
        <taxon>Bacillati</taxon>
        <taxon>Bacillota</taxon>
        <taxon>Bacilli</taxon>
        <taxon>Bacillales</taxon>
        <taxon>Bacillaceae</taxon>
        <taxon>Halalkalibacter</taxon>
    </lineage>
</organism>
<keyword evidence="4" id="KW-1005">Bacterial flagellum biogenesis</keyword>
<sequence length="90" mass="10576">MLKQVINEVREHEDVKIYVHPDWYELTVSQQEELVELLSHCDHVFIYPDAGLMKQGCVIETKHGRIDASMDRQLKELKSQLLAKLKEDSR</sequence>
<dbReference type="Pfam" id="PF02108">
    <property type="entry name" value="FliH"/>
    <property type="match status" value="1"/>
</dbReference>
<dbReference type="Proteomes" id="UP000018895">
    <property type="component" value="Unassembled WGS sequence"/>
</dbReference>
<reference evidence="8" key="1">
    <citation type="journal article" date="2014" name="Genome Announc.">
        <title>Draft Genome Sequences of Three Alkaliphilic Bacillus Strains, Bacillus wakoensis JCM 9140T, Bacillus akibai JCM 9157T, and Bacillus hemicellulosilyticus JCM 9152T.</title>
        <authorList>
            <person name="Yuki M."/>
            <person name="Oshima K."/>
            <person name="Suda W."/>
            <person name="Oshida Y."/>
            <person name="Kitamura K."/>
            <person name="Iida T."/>
            <person name="Hattori M."/>
            <person name="Ohkuma M."/>
        </authorList>
    </citation>
    <scope>NUCLEOTIDE SEQUENCE [LARGE SCALE GENOMIC DNA]</scope>
    <source>
        <strain evidence="8">JCM 9152</strain>
    </source>
</reference>
<dbReference type="EMBL" id="BAUU01000003">
    <property type="protein sequence ID" value="GAE29245.1"/>
    <property type="molecule type" value="Genomic_DNA"/>
</dbReference>
<dbReference type="InterPro" id="IPR051472">
    <property type="entry name" value="T3SS_Stator/FliH"/>
</dbReference>
<dbReference type="STRING" id="1236971.JCM9152_592"/>
<comment type="function">
    <text evidence="1">Needed for flagellar regrowth and assembly.</text>
</comment>
<gene>
    <name evidence="8" type="ORF">JCM9152_592</name>
</gene>
<evidence type="ECO:0000256" key="5">
    <source>
        <dbReference type="ARBA" id="ARBA00022927"/>
    </source>
</evidence>
<keyword evidence="3" id="KW-0813">Transport</keyword>
<dbReference type="PANTHER" id="PTHR34982">
    <property type="entry name" value="YOP PROTEINS TRANSLOCATION PROTEIN L"/>
    <property type="match status" value="1"/>
</dbReference>
<dbReference type="GO" id="GO:0015031">
    <property type="term" value="P:protein transport"/>
    <property type="evidence" value="ECO:0007669"/>
    <property type="project" value="UniProtKB-KW"/>
</dbReference>
<dbReference type="AlphaFoldDB" id="W4QB56"/>
<keyword evidence="8" id="KW-0282">Flagellum</keyword>
<comment type="similarity">
    <text evidence="2">Belongs to the FliH family.</text>
</comment>
<evidence type="ECO:0000259" key="7">
    <source>
        <dbReference type="Pfam" id="PF02108"/>
    </source>
</evidence>
<evidence type="ECO:0000256" key="1">
    <source>
        <dbReference type="ARBA" id="ARBA00003041"/>
    </source>
</evidence>
<evidence type="ECO:0000256" key="6">
    <source>
        <dbReference type="ARBA" id="ARBA00023225"/>
    </source>
</evidence>